<keyword evidence="4" id="KW-1185">Reference proteome</keyword>
<evidence type="ECO:0000256" key="1">
    <source>
        <dbReference type="ARBA" id="ARBA00022679"/>
    </source>
</evidence>
<protein>
    <submittedName>
        <fullName evidence="3">Glycosyltransferase family 4 protein</fullName>
    </submittedName>
</protein>
<keyword evidence="1" id="KW-0808">Transferase</keyword>
<evidence type="ECO:0000259" key="2">
    <source>
        <dbReference type="Pfam" id="PF00534"/>
    </source>
</evidence>
<dbReference type="SUPFAM" id="SSF53756">
    <property type="entry name" value="UDP-Glycosyltransferase/glycogen phosphorylase"/>
    <property type="match status" value="1"/>
</dbReference>
<dbReference type="PANTHER" id="PTHR46401">
    <property type="entry name" value="GLYCOSYLTRANSFERASE WBBK-RELATED"/>
    <property type="match status" value="1"/>
</dbReference>
<proteinExistence type="predicted"/>
<dbReference type="RefSeq" id="WP_353864614.1">
    <property type="nucleotide sequence ID" value="NZ_CP088295.1"/>
</dbReference>
<dbReference type="Pfam" id="PF00534">
    <property type="entry name" value="Glycos_transf_1"/>
    <property type="match status" value="1"/>
</dbReference>
<dbReference type="Gene3D" id="3.40.50.2000">
    <property type="entry name" value="Glycogen Phosphorylase B"/>
    <property type="match status" value="2"/>
</dbReference>
<dbReference type="CDD" id="cd03809">
    <property type="entry name" value="GT4_MtfB-like"/>
    <property type="match status" value="1"/>
</dbReference>
<gene>
    <name evidence="3" type="ORF">LRS13_00930</name>
</gene>
<dbReference type="InterPro" id="IPR001296">
    <property type="entry name" value="Glyco_trans_1"/>
</dbReference>
<dbReference type="EMBL" id="CP088295">
    <property type="protein sequence ID" value="UUY04121.1"/>
    <property type="molecule type" value="Genomic_DNA"/>
</dbReference>
<accession>A0ABY5PHK9</accession>
<dbReference type="Proteomes" id="UP001058860">
    <property type="component" value="Chromosome"/>
</dbReference>
<feature type="domain" description="Glycosyl transferase family 1" evidence="2">
    <location>
        <begin position="186"/>
        <end position="337"/>
    </location>
</feature>
<evidence type="ECO:0000313" key="3">
    <source>
        <dbReference type="EMBL" id="UUY04121.1"/>
    </source>
</evidence>
<organism evidence="3 4">
    <name type="scientific">Svornostia abyssi</name>
    <dbReference type="NCBI Taxonomy" id="2898438"/>
    <lineage>
        <taxon>Bacteria</taxon>
        <taxon>Bacillati</taxon>
        <taxon>Actinomycetota</taxon>
        <taxon>Thermoleophilia</taxon>
        <taxon>Solirubrobacterales</taxon>
        <taxon>Baekduiaceae</taxon>
        <taxon>Svornostia</taxon>
    </lineage>
</organism>
<reference evidence="4" key="1">
    <citation type="submission" date="2021-11" db="EMBL/GenBank/DDBJ databases">
        <title>Cultivation dependent microbiological survey of springs from the worlds oldest radium mine currently devoted to the extraction of radon-saturated water.</title>
        <authorList>
            <person name="Kapinusova G."/>
            <person name="Smrhova T."/>
            <person name="Strejcek M."/>
            <person name="Suman J."/>
            <person name="Jani K."/>
            <person name="Pajer P."/>
            <person name="Uhlik O."/>
        </authorList>
    </citation>
    <scope>NUCLEOTIDE SEQUENCE [LARGE SCALE GENOMIC DNA]</scope>
    <source>
        <strain evidence="4">J379</strain>
    </source>
</reference>
<dbReference type="PANTHER" id="PTHR46401:SF2">
    <property type="entry name" value="GLYCOSYLTRANSFERASE WBBK-RELATED"/>
    <property type="match status" value="1"/>
</dbReference>
<name>A0ABY5PHK9_9ACTN</name>
<evidence type="ECO:0000313" key="4">
    <source>
        <dbReference type="Proteomes" id="UP001058860"/>
    </source>
</evidence>
<sequence>MTATIGIDARAAAEVPAGRGRYVRELLRALAALPEAHEIRFELWAREIWDDPALDDRFAWKLVGLPDPFWNVAAGLRAGRSADVFLSSNSYLTAWFTSCPTAIVVYDLVPFVEGAQAQSRAARIERATIRPALRRAAALPCISEATRRDLIARFPRTAPIASTIPLAADAALAAPPSLPAGHPDLHRPYVLAVGTLEPRKNLERLVAAWLHLPAALREAHDLALVGPRGWDDGSILQAAHAAGAKILGRVSDDELHALYAGAACFAYPSLYEGFGLPVLEAMAAGAPVVTSNVSSIPEVAGDAALLVDPHDVPAIAGAIQRVLTEPGLAEDLRARGEAQASRFSWERTARETLALLLSAARRRTRP</sequence>